<dbReference type="Proteomes" id="UP000838100">
    <property type="component" value="Unassembled WGS sequence"/>
</dbReference>
<dbReference type="SUPFAM" id="SSF53474">
    <property type="entry name" value="alpha/beta-Hydrolases"/>
    <property type="match status" value="1"/>
</dbReference>
<dbReference type="InterPro" id="IPR003140">
    <property type="entry name" value="PLipase/COase/thioEstase"/>
</dbReference>
<comment type="similarity">
    <text evidence="1">Belongs to the AB hydrolase superfamily. AB hydrolase 2 family.</text>
</comment>
<evidence type="ECO:0000313" key="5">
    <source>
        <dbReference type="Proteomes" id="UP000838100"/>
    </source>
</evidence>
<dbReference type="EMBL" id="CAKLPX010000002">
    <property type="protein sequence ID" value="CAH0991776.1"/>
    <property type="molecule type" value="Genomic_DNA"/>
</dbReference>
<dbReference type="EC" id="3.1.1.1" evidence="4"/>
<reference evidence="4" key="1">
    <citation type="submission" date="2021-12" db="EMBL/GenBank/DDBJ databases">
        <authorList>
            <person name="Rodrigo-Torres L."/>
            <person name="Arahal R. D."/>
            <person name="Lucena T."/>
        </authorList>
    </citation>
    <scope>NUCLEOTIDE SEQUENCE</scope>
    <source>
        <strain evidence="4">CECT 8267</strain>
    </source>
</reference>
<feature type="domain" description="Phospholipase/carboxylesterase/thioesterase" evidence="3">
    <location>
        <begin position="7"/>
        <end position="216"/>
    </location>
</feature>
<name>A0ABM9AEZ8_9GAMM</name>
<keyword evidence="5" id="KW-1185">Reference proteome</keyword>
<evidence type="ECO:0000256" key="2">
    <source>
        <dbReference type="ARBA" id="ARBA00022801"/>
    </source>
</evidence>
<protein>
    <submittedName>
        <fullName evidence="4">Carboxylesterase 2</fullName>
        <ecNumber evidence="4">3.1.1.1</ecNumber>
    </submittedName>
</protein>
<evidence type="ECO:0000256" key="1">
    <source>
        <dbReference type="ARBA" id="ARBA00006499"/>
    </source>
</evidence>
<dbReference type="PANTHER" id="PTHR10655:SF17">
    <property type="entry name" value="LYSOPHOSPHOLIPASE-LIKE PROTEIN 1"/>
    <property type="match status" value="1"/>
</dbReference>
<comment type="caution">
    <text evidence="4">The sequence shown here is derived from an EMBL/GenBank/DDBJ whole genome shotgun (WGS) entry which is preliminary data.</text>
</comment>
<proteinExistence type="inferred from homology"/>
<dbReference type="InterPro" id="IPR050565">
    <property type="entry name" value="LYPA1-2/EST-like"/>
</dbReference>
<dbReference type="PANTHER" id="PTHR10655">
    <property type="entry name" value="LYSOPHOSPHOLIPASE-RELATED"/>
    <property type="match status" value="1"/>
</dbReference>
<evidence type="ECO:0000259" key="3">
    <source>
        <dbReference type="Pfam" id="PF02230"/>
    </source>
</evidence>
<dbReference type="Gene3D" id="3.40.50.1820">
    <property type="entry name" value="alpha/beta hydrolase"/>
    <property type="match status" value="1"/>
</dbReference>
<evidence type="ECO:0000313" key="4">
    <source>
        <dbReference type="EMBL" id="CAH0991776.1"/>
    </source>
</evidence>
<gene>
    <name evidence="4" type="primary">estB</name>
    <name evidence="4" type="ORF">SIN8267_01890</name>
</gene>
<dbReference type="GO" id="GO:0106435">
    <property type="term" value="F:carboxylesterase activity"/>
    <property type="evidence" value="ECO:0007669"/>
    <property type="project" value="UniProtKB-EC"/>
</dbReference>
<dbReference type="Pfam" id="PF02230">
    <property type="entry name" value="Abhydrolase_2"/>
    <property type="match status" value="1"/>
</dbReference>
<organism evidence="4 5">
    <name type="scientific">Sinobacterium norvegicum</name>
    <dbReference type="NCBI Taxonomy" id="1641715"/>
    <lineage>
        <taxon>Bacteria</taxon>
        <taxon>Pseudomonadati</taxon>
        <taxon>Pseudomonadota</taxon>
        <taxon>Gammaproteobacteria</taxon>
        <taxon>Cellvibrionales</taxon>
        <taxon>Spongiibacteraceae</taxon>
        <taxon>Sinobacterium</taxon>
    </lineage>
</organism>
<dbReference type="InterPro" id="IPR029058">
    <property type="entry name" value="AB_hydrolase_fold"/>
</dbReference>
<keyword evidence="2 4" id="KW-0378">Hydrolase</keyword>
<accession>A0ABM9AEZ8</accession>
<sequence>MQYLPCEIVETQKECDAAVIWLHGLGANGHDFVPIIPQLQLPDSLGVRFIFPHAPSIPITINGGMVMPAWYDILAMSLEREIDLDQIMASSEAVRLLIEREIAKGIPSNRIVLAGFSQGGAVCYQAALSYDKPLAGLMTMSTYFATTKTIQPNPANQQLPIHIFHGSQDQMVPEAMGKHALAALKELGYQAQYKTYPVEHAVHPREIADISIWLQQVLAQQ</sequence>